<evidence type="ECO:0000313" key="6">
    <source>
        <dbReference type="Proteomes" id="UP000050535"/>
    </source>
</evidence>
<reference evidence="6" key="1">
    <citation type="submission" date="2013-11" db="EMBL/GenBank/DDBJ databases">
        <authorList>
            <person name="Hoang H.T."/>
            <person name="Killian M.L."/>
            <person name="Madson D.M."/>
            <person name="Arruda P.H.E."/>
            <person name="Sun D."/>
            <person name="Schwartz K.J."/>
            <person name="Yoon K."/>
        </authorList>
    </citation>
    <scope>NUCLEOTIDE SEQUENCE [LARGE SCALE GENOMIC DNA]</scope>
    <source>
        <strain evidence="6">CDK2</strain>
    </source>
</reference>
<gene>
    <name evidence="5" type="ORF">SY89_03228</name>
</gene>
<dbReference type="Pfam" id="PF04967">
    <property type="entry name" value="HTH_10"/>
    <property type="match status" value="1"/>
</dbReference>
<evidence type="ECO:0000313" key="5">
    <source>
        <dbReference type="EMBL" id="KPN28994.1"/>
    </source>
</evidence>
<dbReference type="InterPro" id="IPR007050">
    <property type="entry name" value="HTH_bacterioopsin"/>
</dbReference>
<keyword evidence="1" id="KW-0805">Transcription regulation</keyword>
<dbReference type="OrthoDB" id="198846at2157"/>
<dbReference type="PANTHER" id="PTHR34236">
    <property type="entry name" value="DIMETHYL SULFOXIDE REDUCTASE TRANSCRIPTIONAL ACTIVATOR"/>
    <property type="match status" value="1"/>
</dbReference>
<dbReference type="InterPro" id="IPR056529">
    <property type="entry name" value="HVO_2928_N"/>
</dbReference>
<feature type="domain" description="HTH bat-type" evidence="3">
    <location>
        <begin position="183"/>
        <end position="231"/>
    </location>
</feature>
<dbReference type="PANTHER" id="PTHR34236:SF1">
    <property type="entry name" value="DIMETHYL SULFOXIDE REDUCTASE TRANSCRIPTIONAL ACTIVATOR"/>
    <property type="match status" value="1"/>
</dbReference>
<feature type="domain" description="HVO-2928 N-terminal" evidence="4">
    <location>
        <begin position="3"/>
        <end position="170"/>
    </location>
</feature>
<dbReference type="Proteomes" id="UP000050535">
    <property type="component" value="Unassembled WGS sequence"/>
</dbReference>
<dbReference type="Pfam" id="PF24281">
    <property type="entry name" value="HVO_2928_N"/>
    <property type="match status" value="1"/>
</dbReference>
<dbReference type="EMBL" id="LGUC01000002">
    <property type="protein sequence ID" value="KPN28994.1"/>
    <property type="molecule type" value="Genomic_DNA"/>
</dbReference>
<dbReference type="RefSeq" id="WP_054584806.1">
    <property type="nucleotide sequence ID" value="NZ_LGUC01000002.1"/>
</dbReference>
<organism evidence="5 6">
    <name type="scientific">Halolamina pelagica</name>
    <dbReference type="NCBI Taxonomy" id="699431"/>
    <lineage>
        <taxon>Archaea</taxon>
        <taxon>Methanobacteriati</taxon>
        <taxon>Methanobacteriota</taxon>
        <taxon>Stenosarchaea group</taxon>
        <taxon>Halobacteria</taxon>
        <taxon>Halobacteriales</taxon>
        <taxon>Haloferacaceae</taxon>
    </lineage>
</organism>
<keyword evidence="2" id="KW-0804">Transcription</keyword>
<proteinExistence type="predicted"/>
<dbReference type="PATRIC" id="fig|699431.3.peg.3309"/>
<protein>
    <submittedName>
        <fullName evidence="5">Bacterio-opsin activator</fullName>
    </submittedName>
</protein>
<evidence type="ECO:0000256" key="1">
    <source>
        <dbReference type="ARBA" id="ARBA00023015"/>
    </source>
</evidence>
<accession>A0A0P7GKA2</accession>
<evidence type="ECO:0000259" key="3">
    <source>
        <dbReference type="Pfam" id="PF04967"/>
    </source>
</evidence>
<comment type="caution">
    <text evidence="5">The sequence shown here is derived from an EMBL/GenBank/DDBJ whole genome shotgun (WGS) entry which is preliminary data.</text>
</comment>
<evidence type="ECO:0000259" key="4">
    <source>
        <dbReference type="Pfam" id="PF24281"/>
    </source>
</evidence>
<name>A0A0P7GKA2_9EURY</name>
<evidence type="ECO:0000256" key="2">
    <source>
        <dbReference type="ARBA" id="ARBA00023163"/>
    </source>
</evidence>
<dbReference type="STRING" id="699431.SY89_03228"/>
<keyword evidence="6" id="KW-1185">Reference proteome</keyword>
<sequence length="239" mass="27261">MYEFSFTLTYDHGCNEYADLFIEHGSLRAETLYACLDPTEMWALERLTGAPEELAAVDDQLLDDSIKRYSITDRRCDGTRRTSLLEKKRGQRMTFTYLADVTRCDAVPLIAATFFSTGALFRQTRSGRSTTWDVLVQDDENVGLLYDAVGGQLTDCATFSFNHLREADQWDSRLLHPNDIRPEQQDVLATAVDRGYFETPREVTLDELATELDLPRSTVSYRLRRATAELAKSFVDREA</sequence>
<dbReference type="AlphaFoldDB" id="A0A0P7GKA2"/>